<evidence type="ECO:0000259" key="2">
    <source>
        <dbReference type="Pfam" id="PF00582"/>
    </source>
</evidence>
<reference evidence="3 4" key="1">
    <citation type="submission" date="2020-08" db="EMBL/GenBank/DDBJ databases">
        <authorList>
            <person name="Sun Q."/>
            <person name="Inoue M."/>
        </authorList>
    </citation>
    <scope>NUCLEOTIDE SEQUENCE [LARGE SCALE GENOMIC DNA]</scope>
    <source>
        <strain evidence="3 4">CCM 8938</strain>
    </source>
</reference>
<accession>A0ABR7KSK8</accession>
<keyword evidence="4" id="KW-1185">Reference proteome</keyword>
<dbReference type="InterPro" id="IPR006015">
    <property type="entry name" value="Universal_stress_UspA"/>
</dbReference>
<dbReference type="InterPro" id="IPR006016">
    <property type="entry name" value="UspA"/>
</dbReference>
<dbReference type="PANTHER" id="PTHR46268">
    <property type="entry name" value="STRESS RESPONSE PROTEIN NHAX"/>
    <property type="match status" value="1"/>
</dbReference>
<proteinExistence type="inferred from homology"/>
<dbReference type="Gene3D" id="3.40.50.12370">
    <property type="match status" value="1"/>
</dbReference>
<name>A0ABR7KSK8_9SPHI</name>
<dbReference type="SUPFAM" id="SSF52402">
    <property type="entry name" value="Adenine nucleotide alpha hydrolases-like"/>
    <property type="match status" value="1"/>
</dbReference>
<gene>
    <name evidence="3" type="ORF">H7U22_10990</name>
</gene>
<dbReference type="Proteomes" id="UP000652755">
    <property type="component" value="Unassembled WGS sequence"/>
</dbReference>
<comment type="similarity">
    <text evidence="1">Belongs to the universal stress protein A family.</text>
</comment>
<dbReference type="CDD" id="cd00293">
    <property type="entry name" value="USP-like"/>
    <property type="match status" value="1"/>
</dbReference>
<dbReference type="Pfam" id="PF00582">
    <property type="entry name" value="Usp"/>
    <property type="match status" value="1"/>
</dbReference>
<evidence type="ECO:0000256" key="1">
    <source>
        <dbReference type="ARBA" id="ARBA00008791"/>
    </source>
</evidence>
<dbReference type="EMBL" id="JACRYL010000008">
    <property type="protein sequence ID" value="MBC6110949.1"/>
    <property type="molecule type" value="Genomic_DNA"/>
</dbReference>
<comment type="caution">
    <text evidence="3">The sequence shown here is derived from an EMBL/GenBank/DDBJ whole genome shotgun (WGS) entry which is preliminary data.</text>
</comment>
<evidence type="ECO:0000313" key="3">
    <source>
        <dbReference type="EMBL" id="MBC6110949.1"/>
    </source>
</evidence>
<protein>
    <submittedName>
        <fullName evidence="3">Universal stress protein</fullName>
    </submittedName>
</protein>
<evidence type="ECO:0000313" key="4">
    <source>
        <dbReference type="Proteomes" id="UP000652755"/>
    </source>
</evidence>
<feature type="domain" description="UspA" evidence="2">
    <location>
        <begin position="1"/>
        <end position="143"/>
    </location>
</feature>
<dbReference type="PANTHER" id="PTHR46268:SF6">
    <property type="entry name" value="UNIVERSAL STRESS PROTEIN UP12"/>
    <property type="match status" value="1"/>
</dbReference>
<organism evidence="3 4">
    <name type="scientific">Pedobacter fastidiosus</name>
    <dbReference type="NCBI Taxonomy" id="2765361"/>
    <lineage>
        <taxon>Bacteria</taxon>
        <taxon>Pseudomonadati</taxon>
        <taxon>Bacteroidota</taxon>
        <taxon>Sphingobacteriia</taxon>
        <taxon>Sphingobacteriales</taxon>
        <taxon>Sphingobacteriaceae</taxon>
        <taxon>Pedobacter</taxon>
    </lineage>
</organism>
<dbReference type="PRINTS" id="PR01438">
    <property type="entry name" value="UNVRSLSTRESS"/>
</dbReference>
<sequence length="277" mass="31278">MKKIMVTTDLSINSKSAIRMAIRLAKIGNASLNVLQVCHIPKPFGWTHNAYKSFVKKSMDKLTAELGTFVSNICRSMELEPFKFKSVVINSLLVVSTINDYAEAQKFDYILIGTRGAGTLKKLFGTNTSDLISISKIPIICVPSKYRYRPIKTIIYGTDLEDFEQELPKIINFATLLKADIQMLSISPPFEGINNPEQMQMRISKAFKFPIKFVQVNRNVVNSLIEDIYLSMKIRPNSMLALFSHHRSGFEKLLFPSNAEQYSFFADVPLLAMSKGS</sequence>
<dbReference type="RefSeq" id="WP_187071413.1">
    <property type="nucleotide sequence ID" value="NZ_JACRYL010000008.1"/>
</dbReference>